<name>A0A7X6MYR6_9STRE</name>
<dbReference type="InterPro" id="IPR013372">
    <property type="entry name" value="Eut_put"/>
</dbReference>
<dbReference type="AlphaFoldDB" id="A0A7X6MYR6"/>
<sequence length="209" mass="23533">MHDIDRLVQLITERLLEKGTTLEQKSTLYVIGEKNLLTELKQAGYVIVEDYRAADKIIVDNLSLDSLLRVAALCPTTNEETALLTGLLEGKPVWVSASILNIERYKQTSKSSLYRDLLKQKTTLEKYGVSYYEEGELGAKLSAAEIKAEQPLPARFEKTPLKSVSRLVTESRLREMGLAEGDCFQLEKGMIITALAQDYLKRHKITVVK</sequence>
<accession>A0A7X6MYR6</accession>
<protein>
    <submittedName>
        <fullName evidence="1">Ethanolamine utilization protein</fullName>
    </submittedName>
</protein>
<dbReference type="PIRSF" id="PIRSF034981">
    <property type="entry name" value="Eut_put"/>
    <property type="match status" value="1"/>
</dbReference>
<dbReference type="RefSeq" id="WP_168548987.1">
    <property type="nucleotide sequence ID" value="NZ_JAAXPR010000007.1"/>
</dbReference>
<gene>
    <name evidence="1" type="ORF">HF992_05135</name>
</gene>
<evidence type="ECO:0000313" key="2">
    <source>
        <dbReference type="Proteomes" id="UP000522720"/>
    </source>
</evidence>
<dbReference type="Proteomes" id="UP000522720">
    <property type="component" value="Unassembled WGS sequence"/>
</dbReference>
<dbReference type="EMBL" id="JAAXPR010000007">
    <property type="protein sequence ID" value="NKZ20228.1"/>
    <property type="molecule type" value="Genomic_DNA"/>
</dbReference>
<reference evidence="1 2" key="1">
    <citation type="submission" date="2020-04" db="EMBL/GenBank/DDBJ databases">
        <title>MicrobeNet Type strains.</title>
        <authorList>
            <person name="Nicholson A.C."/>
        </authorList>
    </citation>
    <scope>NUCLEOTIDE SEQUENCE [LARGE SCALE GENOMIC DNA]</scope>
    <source>
        <strain evidence="1 2">CCUG 69612</strain>
    </source>
</reference>
<evidence type="ECO:0000313" key="1">
    <source>
        <dbReference type="EMBL" id="NKZ20228.1"/>
    </source>
</evidence>
<organism evidence="1 2">
    <name type="scientific">Streptococcus ovuberis</name>
    <dbReference type="NCBI Taxonomy" id="1936207"/>
    <lineage>
        <taxon>Bacteria</taxon>
        <taxon>Bacillati</taxon>
        <taxon>Bacillota</taxon>
        <taxon>Bacilli</taxon>
        <taxon>Lactobacillales</taxon>
        <taxon>Streptococcaceae</taxon>
        <taxon>Streptococcus</taxon>
    </lineage>
</organism>
<keyword evidence="2" id="KW-1185">Reference proteome</keyword>
<proteinExistence type="predicted"/>
<comment type="caution">
    <text evidence="1">The sequence shown here is derived from an EMBL/GenBank/DDBJ whole genome shotgun (WGS) entry which is preliminary data.</text>
</comment>